<dbReference type="InterPro" id="IPR013221">
    <property type="entry name" value="Mur_ligase_cen"/>
</dbReference>
<organism evidence="5 6">
    <name type="scientific">Candidatus Abawacabacteria bacterium RBG_16_42_10</name>
    <dbReference type="NCBI Taxonomy" id="1817814"/>
    <lineage>
        <taxon>Bacteria</taxon>
        <taxon>Candidatus Abawacaibacteriota</taxon>
    </lineage>
</organism>
<name>A0A1F4XLZ7_9BACT</name>
<dbReference type="InterPro" id="IPR004101">
    <property type="entry name" value="Mur_ligase_C"/>
</dbReference>
<dbReference type="GO" id="GO:0009252">
    <property type="term" value="P:peptidoglycan biosynthetic process"/>
    <property type="evidence" value="ECO:0007669"/>
    <property type="project" value="UniProtKB-UniPathway"/>
</dbReference>
<dbReference type="InterPro" id="IPR005761">
    <property type="entry name" value="UDP-N-AcMur-Glu-dNH2Pim_ligase"/>
</dbReference>
<dbReference type="Proteomes" id="UP000177614">
    <property type="component" value="Unassembled WGS sequence"/>
</dbReference>
<dbReference type="GO" id="GO:0008360">
    <property type="term" value="P:regulation of cell shape"/>
    <property type="evidence" value="ECO:0007669"/>
    <property type="project" value="UniProtKB-KW"/>
</dbReference>
<dbReference type="GO" id="GO:0051301">
    <property type="term" value="P:cell division"/>
    <property type="evidence" value="ECO:0007669"/>
    <property type="project" value="UniProtKB-KW"/>
</dbReference>
<dbReference type="STRING" id="1817814.A2V81_03405"/>
<evidence type="ECO:0008006" key="7">
    <source>
        <dbReference type="Google" id="ProtNLM"/>
    </source>
</evidence>
<dbReference type="SUPFAM" id="SSF53244">
    <property type="entry name" value="MurD-like peptide ligases, peptide-binding domain"/>
    <property type="match status" value="1"/>
</dbReference>
<dbReference type="SUPFAM" id="SSF53623">
    <property type="entry name" value="MurD-like peptide ligases, catalytic domain"/>
    <property type="match status" value="1"/>
</dbReference>
<sequence>MLSANPIIMSFNKLKRLIPARFLPRLWYHRSKGKYYARKFGYPAKDMTVIAVTGTDGKTTTCGMLFHCLKKAGKKVGMLTTTSFAWNDIEEINETHKTSLSPKQLNHYLARMKHDGVKYLILEASSHALDQGRLADIPLHTAILTNLAHEHLDYHKSMKKYRSAKSLLFKNAKYAVINGDDPFLEPLYHLAEHPVLTFGQTSKNDLIIQKTVTHPNGVQGEISINEQNLTVDIPLFGAHNIFNAVACLLACETIGIEPKIAIEYLKSFSGVPGRMEKVNIHKPFTVLVDYAVTPQAFKALFETARQVDSGRLIAVFGACGDRDREKRPILGQIASELCDKVIITDEEPYHENPAEIREMIALGIPKNLKARVEIIADRKKAIEHALKIAAPHDVITVSGMGNQTSMVIRDEKIPWSDREVVKELGQ</sequence>
<dbReference type="GO" id="GO:0005524">
    <property type="term" value="F:ATP binding"/>
    <property type="evidence" value="ECO:0007669"/>
    <property type="project" value="InterPro"/>
</dbReference>
<keyword evidence="2" id="KW-0133">Cell shape</keyword>
<feature type="domain" description="Mur ligase C-terminal" evidence="3">
    <location>
        <begin position="273"/>
        <end position="400"/>
    </location>
</feature>
<keyword evidence="2" id="KW-0132">Cell division</keyword>
<comment type="caution">
    <text evidence="5">The sequence shown here is derived from an EMBL/GenBank/DDBJ whole genome shotgun (WGS) entry which is preliminary data.</text>
</comment>
<dbReference type="InterPro" id="IPR036615">
    <property type="entry name" value="Mur_ligase_C_dom_sf"/>
</dbReference>
<dbReference type="Gene3D" id="3.40.1190.10">
    <property type="entry name" value="Mur-like, catalytic domain"/>
    <property type="match status" value="1"/>
</dbReference>
<comment type="similarity">
    <text evidence="1">Belongs to the MurCDEF family. MurE subfamily.</text>
</comment>
<dbReference type="Pfam" id="PF02875">
    <property type="entry name" value="Mur_ligase_C"/>
    <property type="match status" value="1"/>
</dbReference>
<evidence type="ECO:0000313" key="6">
    <source>
        <dbReference type="Proteomes" id="UP000177614"/>
    </source>
</evidence>
<dbReference type="GO" id="GO:0071555">
    <property type="term" value="P:cell wall organization"/>
    <property type="evidence" value="ECO:0007669"/>
    <property type="project" value="UniProtKB-KW"/>
</dbReference>
<accession>A0A1F4XLZ7</accession>
<dbReference type="PANTHER" id="PTHR23135:SF4">
    <property type="entry name" value="UDP-N-ACETYLMURAMOYL-L-ALANYL-D-GLUTAMATE--2,6-DIAMINOPIMELATE LIGASE MURE HOMOLOG, CHLOROPLASTIC"/>
    <property type="match status" value="1"/>
</dbReference>
<dbReference type="EMBL" id="MEWR01000001">
    <property type="protein sequence ID" value="OGC82650.1"/>
    <property type="molecule type" value="Genomic_DNA"/>
</dbReference>
<dbReference type="NCBIfam" id="TIGR01085">
    <property type="entry name" value="murE"/>
    <property type="match status" value="1"/>
</dbReference>
<dbReference type="GO" id="GO:0005737">
    <property type="term" value="C:cytoplasm"/>
    <property type="evidence" value="ECO:0007669"/>
    <property type="project" value="UniProtKB-SubCell"/>
</dbReference>
<comment type="subcellular location">
    <subcellularLocation>
        <location evidence="2">Cytoplasm</location>
    </subcellularLocation>
</comment>
<dbReference type="Gene3D" id="3.90.190.20">
    <property type="entry name" value="Mur ligase, C-terminal domain"/>
    <property type="match status" value="1"/>
</dbReference>
<dbReference type="UniPathway" id="UPA00219"/>
<evidence type="ECO:0000259" key="4">
    <source>
        <dbReference type="Pfam" id="PF08245"/>
    </source>
</evidence>
<dbReference type="Pfam" id="PF08245">
    <property type="entry name" value="Mur_ligase_M"/>
    <property type="match status" value="1"/>
</dbReference>
<keyword evidence="2" id="KW-0131">Cell cycle</keyword>
<gene>
    <name evidence="5" type="ORF">A2V81_03405</name>
</gene>
<dbReference type="AlphaFoldDB" id="A0A1F4XLZ7"/>
<feature type="domain" description="Mur ligase central" evidence="4">
    <location>
        <begin position="52"/>
        <end position="250"/>
    </location>
</feature>
<reference evidence="5 6" key="1">
    <citation type="journal article" date="2016" name="Nat. Commun.">
        <title>Thousands of microbial genomes shed light on interconnected biogeochemical processes in an aquifer system.</title>
        <authorList>
            <person name="Anantharaman K."/>
            <person name="Brown C.T."/>
            <person name="Hug L.A."/>
            <person name="Sharon I."/>
            <person name="Castelle C.J."/>
            <person name="Probst A.J."/>
            <person name="Thomas B.C."/>
            <person name="Singh A."/>
            <person name="Wilkins M.J."/>
            <person name="Karaoz U."/>
            <person name="Brodie E.L."/>
            <person name="Williams K.H."/>
            <person name="Hubbard S.S."/>
            <person name="Banfield J.F."/>
        </authorList>
    </citation>
    <scope>NUCLEOTIDE SEQUENCE [LARGE SCALE GENOMIC DNA]</scope>
</reference>
<evidence type="ECO:0000256" key="2">
    <source>
        <dbReference type="RuleBase" id="RU004135"/>
    </source>
</evidence>
<evidence type="ECO:0000259" key="3">
    <source>
        <dbReference type="Pfam" id="PF02875"/>
    </source>
</evidence>
<proteinExistence type="inferred from homology"/>
<comment type="pathway">
    <text evidence="2">Cell wall biogenesis; peptidoglycan biosynthesis.</text>
</comment>
<evidence type="ECO:0000313" key="5">
    <source>
        <dbReference type="EMBL" id="OGC82650.1"/>
    </source>
</evidence>
<keyword evidence="2" id="KW-0573">Peptidoglycan synthesis</keyword>
<evidence type="ECO:0000256" key="1">
    <source>
        <dbReference type="ARBA" id="ARBA00005898"/>
    </source>
</evidence>
<dbReference type="PANTHER" id="PTHR23135">
    <property type="entry name" value="MUR LIGASE FAMILY MEMBER"/>
    <property type="match status" value="1"/>
</dbReference>
<keyword evidence="2" id="KW-0961">Cell wall biogenesis/degradation</keyword>
<protein>
    <recommendedName>
        <fullName evidence="7">UDP-N-acetylmuramoyl-L-alanyl-D-glutamate--2, 6-diaminopimelate ligase</fullName>
    </recommendedName>
</protein>
<dbReference type="InterPro" id="IPR036565">
    <property type="entry name" value="Mur-like_cat_sf"/>
</dbReference>
<dbReference type="GO" id="GO:0016881">
    <property type="term" value="F:acid-amino acid ligase activity"/>
    <property type="evidence" value="ECO:0007669"/>
    <property type="project" value="InterPro"/>
</dbReference>